<evidence type="ECO:0000259" key="2">
    <source>
        <dbReference type="Pfam" id="PF22041"/>
    </source>
</evidence>
<dbReference type="OrthoDB" id="4951845at2759"/>
<feature type="domain" description="Glutathione S-transferase UstS-like C-terminal" evidence="2">
    <location>
        <begin position="107"/>
        <end position="241"/>
    </location>
</feature>
<evidence type="ECO:0000259" key="1">
    <source>
        <dbReference type="Pfam" id="PF13409"/>
    </source>
</evidence>
<evidence type="ECO:0000313" key="3">
    <source>
        <dbReference type="EMBL" id="KIY72629.1"/>
    </source>
</evidence>
<protein>
    <submittedName>
        <fullName evidence="3">Uncharacterized protein</fullName>
    </submittedName>
</protein>
<dbReference type="InterPro" id="IPR036282">
    <property type="entry name" value="Glutathione-S-Trfase_C_sf"/>
</dbReference>
<dbReference type="CDD" id="cd00299">
    <property type="entry name" value="GST_C_family"/>
    <property type="match status" value="1"/>
</dbReference>
<dbReference type="AlphaFoldDB" id="A0A0D7BR31"/>
<organism evidence="3 4">
    <name type="scientific">Cylindrobasidium torrendii FP15055 ss-10</name>
    <dbReference type="NCBI Taxonomy" id="1314674"/>
    <lineage>
        <taxon>Eukaryota</taxon>
        <taxon>Fungi</taxon>
        <taxon>Dikarya</taxon>
        <taxon>Basidiomycota</taxon>
        <taxon>Agaricomycotina</taxon>
        <taxon>Agaricomycetes</taxon>
        <taxon>Agaricomycetidae</taxon>
        <taxon>Agaricales</taxon>
        <taxon>Marasmiineae</taxon>
        <taxon>Physalacriaceae</taxon>
        <taxon>Cylindrobasidium</taxon>
    </lineage>
</organism>
<dbReference type="InterPro" id="IPR004045">
    <property type="entry name" value="Glutathione_S-Trfase_N"/>
</dbReference>
<feature type="domain" description="GST N-terminal" evidence="1">
    <location>
        <begin position="21"/>
        <end position="90"/>
    </location>
</feature>
<gene>
    <name evidence="3" type="ORF">CYLTODRAFT_367398</name>
</gene>
<dbReference type="Pfam" id="PF13409">
    <property type="entry name" value="GST_N_2"/>
    <property type="match status" value="1"/>
</dbReference>
<reference evidence="3 4" key="1">
    <citation type="journal article" date="2015" name="Fungal Genet. Biol.">
        <title>Evolution of novel wood decay mechanisms in Agaricales revealed by the genome sequences of Fistulina hepatica and Cylindrobasidium torrendii.</title>
        <authorList>
            <person name="Floudas D."/>
            <person name="Held B.W."/>
            <person name="Riley R."/>
            <person name="Nagy L.G."/>
            <person name="Koehler G."/>
            <person name="Ransdell A.S."/>
            <person name="Younus H."/>
            <person name="Chow J."/>
            <person name="Chiniquy J."/>
            <person name="Lipzen A."/>
            <person name="Tritt A."/>
            <person name="Sun H."/>
            <person name="Haridas S."/>
            <person name="LaButti K."/>
            <person name="Ohm R.A."/>
            <person name="Kues U."/>
            <person name="Blanchette R.A."/>
            <person name="Grigoriev I.V."/>
            <person name="Minto R.E."/>
            <person name="Hibbett D.S."/>
        </authorList>
    </citation>
    <scope>NUCLEOTIDE SEQUENCE [LARGE SCALE GENOMIC DNA]</scope>
    <source>
        <strain evidence="3 4">FP15055 ss-10</strain>
    </source>
</reference>
<dbReference type="Pfam" id="PF22041">
    <property type="entry name" value="GST_C_7"/>
    <property type="match status" value="1"/>
</dbReference>
<dbReference type="InterPro" id="IPR054416">
    <property type="entry name" value="GST_UstS-like_C"/>
</dbReference>
<dbReference type="Proteomes" id="UP000054007">
    <property type="component" value="Unassembled WGS sequence"/>
</dbReference>
<proteinExistence type="predicted"/>
<name>A0A0D7BR31_9AGAR</name>
<sequence>MTVLRSTLTLYDIPSKFATSWSPNVWKSRYSLNVKGIPYKTEWIEYPDIRTFYETKGLPPNKGSFTLPVLHDEQAEALITGSVNIAKYLDYLHPDAFVLMPPGTEGLIRAYAYAVRKQMDPLWKFTIPETLSVLPPRSAEFFRRTREASFGYSPLEGMMPEGPRRAEEWDNVRKSFGTIASWAQKDSRFVVGGTVTFADCVNAAYLKYVKVLFGSDSKEWKDMTTWDEGRWGRLHALMERYDQPLDT</sequence>
<dbReference type="Gene3D" id="1.20.1050.10">
    <property type="match status" value="1"/>
</dbReference>
<dbReference type="Gene3D" id="3.40.30.10">
    <property type="entry name" value="Glutaredoxin"/>
    <property type="match status" value="1"/>
</dbReference>
<dbReference type="SUPFAM" id="SSF52833">
    <property type="entry name" value="Thioredoxin-like"/>
    <property type="match status" value="1"/>
</dbReference>
<keyword evidence="4" id="KW-1185">Reference proteome</keyword>
<dbReference type="InterPro" id="IPR036249">
    <property type="entry name" value="Thioredoxin-like_sf"/>
</dbReference>
<dbReference type="SUPFAM" id="SSF47616">
    <property type="entry name" value="GST C-terminal domain-like"/>
    <property type="match status" value="1"/>
</dbReference>
<accession>A0A0D7BR31</accession>
<dbReference type="EMBL" id="KN880442">
    <property type="protein sequence ID" value="KIY72629.1"/>
    <property type="molecule type" value="Genomic_DNA"/>
</dbReference>
<evidence type="ECO:0000313" key="4">
    <source>
        <dbReference type="Proteomes" id="UP000054007"/>
    </source>
</evidence>